<reference evidence="1" key="1">
    <citation type="submission" date="2018-05" db="EMBL/GenBank/DDBJ databases">
        <authorList>
            <person name="Lanie J.A."/>
            <person name="Ng W.-L."/>
            <person name="Kazmierczak K.M."/>
            <person name="Andrzejewski T.M."/>
            <person name="Davidsen T.M."/>
            <person name="Wayne K.J."/>
            <person name="Tettelin H."/>
            <person name="Glass J.I."/>
            <person name="Rusch D."/>
            <person name="Podicherti R."/>
            <person name="Tsui H.-C.T."/>
            <person name="Winkler M.E."/>
        </authorList>
    </citation>
    <scope>NUCLEOTIDE SEQUENCE</scope>
</reference>
<dbReference type="EMBL" id="UINC01011915">
    <property type="protein sequence ID" value="SVA52300.1"/>
    <property type="molecule type" value="Genomic_DNA"/>
</dbReference>
<feature type="non-terminal residue" evidence="1">
    <location>
        <position position="128"/>
    </location>
</feature>
<accession>A0A381WIH0</accession>
<organism evidence="1">
    <name type="scientific">marine metagenome</name>
    <dbReference type="NCBI Taxonomy" id="408172"/>
    <lineage>
        <taxon>unclassified sequences</taxon>
        <taxon>metagenomes</taxon>
        <taxon>ecological metagenomes</taxon>
    </lineage>
</organism>
<proteinExistence type="predicted"/>
<gene>
    <name evidence="1" type="ORF">METZ01_LOCUS105154</name>
</gene>
<sequence>MKKIFIQTVLIGSISIMSCDIFDFNEPDPNPNLSEDAILNSANSMAGWVLGVQRQFIEVHNGYVVMSSLMTDNYDFQGAQVNSALNMPEAQPSFIEMYEMLQPLHQLREQAKYGIETVSQRDENSTAD</sequence>
<protein>
    <recommendedName>
        <fullName evidence="2">SusD-like N-terminal domain-containing protein</fullName>
    </recommendedName>
</protein>
<name>A0A381WIH0_9ZZZZ</name>
<evidence type="ECO:0008006" key="2">
    <source>
        <dbReference type="Google" id="ProtNLM"/>
    </source>
</evidence>
<dbReference type="AlphaFoldDB" id="A0A381WIH0"/>
<dbReference type="PROSITE" id="PS51257">
    <property type="entry name" value="PROKAR_LIPOPROTEIN"/>
    <property type="match status" value="1"/>
</dbReference>
<evidence type="ECO:0000313" key="1">
    <source>
        <dbReference type="EMBL" id="SVA52300.1"/>
    </source>
</evidence>